<evidence type="ECO:0000313" key="3">
    <source>
        <dbReference type="Proteomes" id="UP000266272"/>
    </source>
</evidence>
<reference evidence="2 3" key="1">
    <citation type="journal article" date="2018" name="PLoS Pathog.">
        <title>Evolution of structural diversity of trichothecenes, a family of toxins produced by plant pathogenic and entomopathogenic fungi.</title>
        <authorList>
            <person name="Proctor R.H."/>
            <person name="McCormick S.P."/>
            <person name="Kim H.S."/>
            <person name="Cardoza R.E."/>
            <person name="Stanley A.M."/>
            <person name="Lindo L."/>
            <person name="Kelly A."/>
            <person name="Brown D.W."/>
            <person name="Lee T."/>
            <person name="Vaughan M.M."/>
            <person name="Alexander N.J."/>
            <person name="Busman M."/>
            <person name="Gutierrez S."/>
        </authorList>
    </citation>
    <scope>NUCLEOTIDE SEQUENCE [LARGE SCALE GENOMIC DNA]</scope>
    <source>
        <strain evidence="2 3">IBT 40837</strain>
    </source>
</reference>
<keyword evidence="3" id="KW-1185">Reference proteome</keyword>
<dbReference type="InterPro" id="IPR011009">
    <property type="entry name" value="Kinase-like_dom_sf"/>
</dbReference>
<name>A0A395NE76_TRIAR</name>
<dbReference type="Proteomes" id="UP000266272">
    <property type="component" value="Unassembled WGS sequence"/>
</dbReference>
<protein>
    <submittedName>
        <fullName evidence="2">Uncharacterized protein</fullName>
    </submittedName>
</protein>
<dbReference type="EMBL" id="PXOA01000538">
    <property type="protein sequence ID" value="RFU74428.1"/>
    <property type="molecule type" value="Genomic_DNA"/>
</dbReference>
<proteinExistence type="predicted"/>
<dbReference type="SUPFAM" id="SSF56112">
    <property type="entry name" value="Protein kinase-like (PK-like)"/>
    <property type="match status" value="1"/>
</dbReference>
<evidence type="ECO:0000313" key="2">
    <source>
        <dbReference type="EMBL" id="RFU74428.1"/>
    </source>
</evidence>
<feature type="region of interest" description="Disordered" evidence="1">
    <location>
        <begin position="1"/>
        <end position="30"/>
    </location>
</feature>
<accession>A0A395NE76</accession>
<feature type="compositionally biased region" description="Polar residues" evidence="1">
    <location>
        <begin position="1"/>
        <end position="13"/>
    </location>
</feature>
<sequence>MTPLSNQRISSLRFSAPKSPPGAVAPPPPDLDLNPETILNEWYENCIWSSILLREGHVIKCGGQHCLVDYAWLAAFNALGPDGLPPWLSVPRLYSELIEIDDEGDTLFAFAMERIKDPPASKLVNFHSPHLNAEVASTIVKGIAKLREATDKMAHLTGLLAPGVSGLLPQGHIFPGNYLSHTPDEKRSWTVSTQAELADIWEAKTRSSVQDWEFACGDLSPGNVYLRLNDQSGRLEHLTIADFGYAMMMPKGYDFATLKLNSDGPGVKYPRVFTDPIMRAMVEDGSFDVGEDTFRKFKDFYEQSRWKK</sequence>
<feature type="compositionally biased region" description="Pro residues" evidence="1">
    <location>
        <begin position="18"/>
        <end position="30"/>
    </location>
</feature>
<comment type="caution">
    <text evidence="2">The sequence shown here is derived from an EMBL/GenBank/DDBJ whole genome shotgun (WGS) entry which is preliminary data.</text>
</comment>
<evidence type="ECO:0000256" key="1">
    <source>
        <dbReference type="SAM" id="MobiDB-lite"/>
    </source>
</evidence>
<organism evidence="2 3">
    <name type="scientific">Trichoderma arundinaceum</name>
    <dbReference type="NCBI Taxonomy" id="490622"/>
    <lineage>
        <taxon>Eukaryota</taxon>
        <taxon>Fungi</taxon>
        <taxon>Dikarya</taxon>
        <taxon>Ascomycota</taxon>
        <taxon>Pezizomycotina</taxon>
        <taxon>Sordariomycetes</taxon>
        <taxon>Hypocreomycetidae</taxon>
        <taxon>Hypocreales</taxon>
        <taxon>Hypocreaceae</taxon>
        <taxon>Trichoderma</taxon>
    </lineage>
</organism>
<gene>
    <name evidence="2" type="ORF">TARUN_7821</name>
</gene>
<dbReference type="AlphaFoldDB" id="A0A395NE76"/>